<dbReference type="AlphaFoldDB" id="A0A9D4W2E1"/>
<dbReference type="InterPro" id="IPR044522">
    <property type="entry name" value="TSO1-like"/>
</dbReference>
<feature type="region of interest" description="Disordered" evidence="4">
    <location>
        <begin position="687"/>
        <end position="724"/>
    </location>
</feature>
<feature type="region of interest" description="Disordered" evidence="4">
    <location>
        <begin position="463"/>
        <end position="491"/>
    </location>
</feature>
<dbReference type="PANTHER" id="PTHR46159">
    <property type="entry name" value="PROTEIN TESMIN/TSO1-LIKE CXC 2"/>
    <property type="match status" value="1"/>
</dbReference>
<feature type="domain" description="CRC" evidence="5">
    <location>
        <begin position="491"/>
        <end position="618"/>
    </location>
</feature>
<sequence>MDSPEPSQINNTPSLSTLNPTNTPSDESPQVQESPFLRFVNTLSPIQPVKASHATHGFLGLNSPPLVFKSPRISDHHRETQCSERPDETHLSGGEMCQDDTGDNCLGETHGDLKKLNPQQPLSEGFTTDAQNDVNTQSCSPPPSVDEYLADPGDDQMYPVNLEMEQSTDAVGSSLTESEKVILESDRSDGPANRAEELLPLLEESNTVHHERPAYSENLAIMEGEKDGAEWVSQEHTNLESSPGADIFDKQQSHDSLPQCAGNDQRHHSDCTPQLMPDPIQDIKEFENCNETVSTSQVNSENIPQDGSEASLKHHGIRRRCLQFGEAASLGSNKSHVKLNVISRNMNMLPVTASKPPGIGLHLNSIINAVPLSCPSSSTGVRLSDGLQGMHSKSSITLHKVENVTRSSIPTDMDSQSFIDTRNESHETDASVAADYFISESPIMTESIDLYPENTCDKRRVSPTSIENTEEFNHPNTSKKKKKTNTDDAGGPKGCNCKKSKCLKLYCDCFGAGLFCGDGCACDSCGNRVEFQETVVETKHHIESRNPDAFAPKIVKCAADVPQNNMEDVNMTTPASARHKRGCNCKRSMCTKKYCECFQSKVGCSSGCRCDGCKNAFGKREDFVAMEHALSKERESNIVEEALDDKLHNRPKMVTIRTGLLRPANHLSPVTPLLQCSDQGKQGAKSRLASADWTKSSKNSRSNLAHTETNDSQKNAPTCASSKESEWIDLPPYQLSNRCGIRQLSGGSLRWRGSSPITPSINLDDEPDSKLFDILEDETPDILKEASTPTKSVKANSPLQKRVSPPQSHLLRIGSSSSGGGLKSGRKFILQSVPSFPPLTPCADSKVLSTGKEDSSNSAEKMT</sequence>
<feature type="compositionally biased region" description="Polar residues" evidence="4">
    <location>
        <begin position="295"/>
        <end position="305"/>
    </location>
</feature>
<dbReference type="PANTHER" id="PTHR46159:SF6">
    <property type="entry name" value="OS12G0605300 PROTEIN"/>
    <property type="match status" value="1"/>
</dbReference>
<dbReference type="InterPro" id="IPR033467">
    <property type="entry name" value="Tesmin/TSO1-like_CXC"/>
</dbReference>
<organism evidence="6 7">
    <name type="scientific">Pisum sativum</name>
    <name type="common">Garden pea</name>
    <name type="synonym">Lathyrus oleraceus</name>
    <dbReference type="NCBI Taxonomy" id="3888"/>
    <lineage>
        <taxon>Eukaryota</taxon>
        <taxon>Viridiplantae</taxon>
        <taxon>Streptophyta</taxon>
        <taxon>Embryophyta</taxon>
        <taxon>Tracheophyta</taxon>
        <taxon>Spermatophyta</taxon>
        <taxon>Magnoliopsida</taxon>
        <taxon>eudicotyledons</taxon>
        <taxon>Gunneridae</taxon>
        <taxon>Pentapetalae</taxon>
        <taxon>rosids</taxon>
        <taxon>fabids</taxon>
        <taxon>Fabales</taxon>
        <taxon>Fabaceae</taxon>
        <taxon>Papilionoideae</taxon>
        <taxon>50 kb inversion clade</taxon>
        <taxon>NPAAA clade</taxon>
        <taxon>Hologalegina</taxon>
        <taxon>IRL clade</taxon>
        <taxon>Fabeae</taxon>
        <taxon>Lathyrus</taxon>
    </lineage>
</organism>
<feature type="region of interest" description="Disordered" evidence="4">
    <location>
        <begin position="786"/>
        <end position="863"/>
    </location>
</feature>
<evidence type="ECO:0000259" key="5">
    <source>
        <dbReference type="PROSITE" id="PS51634"/>
    </source>
</evidence>
<evidence type="ECO:0000256" key="2">
    <source>
        <dbReference type="ARBA" id="ARBA00007267"/>
    </source>
</evidence>
<comment type="similarity">
    <text evidence="2">Belongs to the lin-54 family.</text>
</comment>
<comment type="subcellular location">
    <subcellularLocation>
        <location evidence="1">Nucleus</location>
    </subcellularLocation>
</comment>
<name>A0A9D4W2E1_PEA</name>
<dbReference type="GO" id="GO:0003700">
    <property type="term" value="F:DNA-binding transcription factor activity"/>
    <property type="evidence" value="ECO:0007669"/>
    <property type="project" value="InterPro"/>
</dbReference>
<accession>A0A9D4W2E1</accession>
<dbReference type="PROSITE" id="PS51634">
    <property type="entry name" value="CRC"/>
    <property type="match status" value="1"/>
</dbReference>
<dbReference type="Proteomes" id="UP001058974">
    <property type="component" value="Chromosome 6"/>
</dbReference>
<feature type="region of interest" description="Disordered" evidence="4">
    <location>
        <begin position="295"/>
        <end position="314"/>
    </location>
</feature>
<keyword evidence="7" id="KW-1185">Reference proteome</keyword>
<dbReference type="OrthoDB" id="6283463at2759"/>
<evidence type="ECO:0000256" key="3">
    <source>
        <dbReference type="ARBA" id="ARBA00023242"/>
    </source>
</evidence>
<evidence type="ECO:0000313" key="7">
    <source>
        <dbReference type="Proteomes" id="UP001058974"/>
    </source>
</evidence>
<feature type="compositionally biased region" description="Polar residues" evidence="4">
    <location>
        <begin position="117"/>
        <end position="139"/>
    </location>
</feature>
<feature type="region of interest" description="Disordered" evidence="4">
    <location>
        <begin position="1"/>
        <end position="36"/>
    </location>
</feature>
<evidence type="ECO:0000313" key="6">
    <source>
        <dbReference type="EMBL" id="KAI5393828.1"/>
    </source>
</evidence>
<keyword evidence="3" id="KW-0539">Nucleus</keyword>
<gene>
    <name evidence="6" type="ORF">KIW84_060802</name>
</gene>
<dbReference type="InterPro" id="IPR005172">
    <property type="entry name" value="CRC"/>
</dbReference>
<feature type="compositionally biased region" description="Polar residues" evidence="4">
    <location>
        <begin position="693"/>
        <end position="722"/>
    </location>
</feature>
<feature type="compositionally biased region" description="Polar residues" evidence="4">
    <location>
        <begin position="1"/>
        <end position="33"/>
    </location>
</feature>
<protein>
    <recommendedName>
        <fullName evidence="5">CRC domain-containing protein</fullName>
    </recommendedName>
</protein>
<dbReference type="Pfam" id="PF03638">
    <property type="entry name" value="TCR"/>
    <property type="match status" value="2"/>
</dbReference>
<comment type="caution">
    <text evidence="6">The sequence shown here is derived from an EMBL/GenBank/DDBJ whole genome shotgun (WGS) entry which is preliminary data.</text>
</comment>
<dbReference type="GO" id="GO:0005634">
    <property type="term" value="C:nucleus"/>
    <property type="evidence" value="ECO:0007669"/>
    <property type="project" value="UniProtKB-SubCell"/>
</dbReference>
<dbReference type="EMBL" id="JAMSHJ010000006">
    <property type="protein sequence ID" value="KAI5393828.1"/>
    <property type="molecule type" value="Genomic_DNA"/>
</dbReference>
<reference evidence="6 7" key="1">
    <citation type="journal article" date="2022" name="Nat. Genet.">
        <title>Improved pea reference genome and pan-genome highlight genomic features and evolutionary characteristics.</title>
        <authorList>
            <person name="Yang T."/>
            <person name="Liu R."/>
            <person name="Luo Y."/>
            <person name="Hu S."/>
            <person name="Wang D."/>
            <person name="Wang C."/>
            <person name="Pandey M.K."/>
            <person name="Ge S."/>
            <person name="Xu Q."/>
            <person name="Li N."/>
            <person name="Li G."/>
            <person name="Huang Y."/>
            <person name="Saxena R.K."/>
            <person name="Ji Y."/>
            <person name="Li M."/>
            <person name="Yan X."/>
            <person name="He Y."/>
            <person name="Liu Y."/>
            <person name="Wang X."/>
            <person name="Xiang C."/>
            <person name="Varshney R.K."/>
            <person name="Ding H."/>
            <person name="Gao S."/>
            <person name="Zong X."/>
        </authorList>
    </citation>
    <scope>NUCLEOTIDE SEQUENCE [LARGE SCALE GENOMIC DNA]</scope>
    <source>
        <strain evidence="6 7">cv. Zhongwan 6</strain>
    </source>
</reference>
<feature type="compositionally biased region" description="Polar residues" evidence="4">
    <location>
        <begin position="787"/>
        <end position="799"/>
    </location>
</feature>
<dbReference type="SMART" id="SM01114">
    <property type="entry name" value="CXC"/>
    <property type="match status" value="2"/>
</dbReference>
<evidence type="ECO:0000256" key="1">
    <source>
        <dbReference type="ARBA" id="ARBA00004123"/>
    </source>
</evidence>
<dbReference type="Gramene" id="Psat06G0080200-T1">
    <property type="protein sequence ID" value="KAI5393828.1"/>
    <property type="gene ID" value="KIW84_060802"/>
</dbReference>
<proteinExistence type="inferred from homology"/>
<feature type="region of interest" description="Disordered" evidence="4">
    <location>
        <begin position="108"/>
        <end position="143"/>
    </location>
</feature>
<evidence type="ECO:0000256" key="4">
    <source>
        <dbReference type="SAM" id="MobiDB-lite"/>
    </source>
</evidence>